<dbReference type="EMBL" id="JBHTKN010000008">
    <property type="protein sequence ID" value="MFD1043209.1"/>
    <property type="molecule type" value="Genomic_DNA"/>
</dbReference>
<accession>A0ABW3M1G7</accession>
<protein>
    <submittedName>
        <fullName evidence="1">Uncharacterized protein</fullName>
    </submittedName>
</protein>
<evidence type="ECO:0000313" key="2">
    <source>
        <dbReference type="Proteomes" id="UP001597033"/>
    </source>
</evidence>
<sequence length="97" mass="10419">MADLSVIDHAALAIVARCPDGILPAALGYGLLKSGAVTTERPRIKPQGAALIAARPARRLEQAGLIWFHFAGEYREGFKITLAGQRYLNSLHPQQAA</sequence>
<dbReference type="RefSeq" id="WP_162377064.1">
    <property type="nucleotide sequence ID" value="NZ_JBHTKN010000008.1"/>
</dbReference>
<evidence type="ECO:0000313" key="1">
    <source>
        <dbReference type="EMBL" id="MFD1043209.1"/>
    </source>
</evidence>
<name>A0ABW3M1G7_9GAMM</name>
<keyword evidence="2" id="KW-1185">Reference proteome</keyword>
<comment type="caution">
    <text evidence="1">The sequence shown here is derived from an EMBL/GenBank/DDBJ whole genome shotgun (WGS) entry which is preliminary data.</text>
</comment>
<dbReference type="Proteomes" id="UP001597033">
    <property type="component" value="Unassembled WGS sequence"/>
</dbReference>
<organism evidence="1 2">
    <name type="scientific">Pseudoxanthomonas kaohsiungensis</name>
    <dbReference type="NCBI Taxonomy" id="283923"/>
    <lineage>
        <taxon>Bacteria</taxon>
        <taxon>Pseudomonadati</taxon>
        <taxon>Pseudomonadota</taxon>
        <taxon>Gammaproteobacteria</taxon>
        <taxon>Lysobacterales</taxon>
        <taxon>Lysobacteraceae</taxon>
        <taxon>Pseudoxanthomonas</taxon>
    </lineage>
</organism>
<reference evidence="2" key="1">
    <citation type="journal article" date="2019" name="Int. J. Syst. Evol. Microbiol.">
        <title>The Global Catalogue of Microorganisms (GCM) 10K type strain sequencing project: providing services to taxonomists for standard genome sequencing and annotation.</title>
        <authorList>
            <consortium name="The Broad Institute Genomics Platform"/>
            <consortium name="The Broad Institute Genome Sequencing Center for Infectious Disease"/>
            <person name="Wu L."/>
            <person name="Ma J."/>
        </authorList>
    </citation>
    <scope>NUCLEOTIDE SEQUENCE [LARGE SCALE GENOMIC DNA]</scope>
    <source>
        <strain evidence="2">CCUG 55854</strain>
    </source>
</reference>
<gene>
    <name evidence="1" type="ORF">ACFQ2N_12720</name>
</gene>
<proteinExistence type="predicted"/>